<evidence type="ECO:0000256" key="2">
    <source>
        <dbReference type="SAM" id="Phobius"/>
    </source>
</evidence>
<keyword evidence="2" id="KW-1133">Transmembrane helix</keyword>
<organism evidence="4 5">
    <name type="scientific">Streblomastix strix</name>
    <dbReference type="NCBI Taxonomy" id="222440"/>
    <lineage>
        <taxon>Eukaryota</taxon>
        <taxon>Metamonada</taxon>
        <taxon>Preaxostyla</taxon>
        <taxon>Oxymonadida</taxon>
        <taxon>Streblomastigidae</taxon>
        <taxon>Streblomastix</taxon>
    </lineage>
</organism>
<feature type="chain" id="PRO_5023903483" evidence="3">
    <location>
        <begin position="17"/>
        <end position="470"/>
    </location>
</feature>
<name>A0A5J4WJW4_9EUKA</name>
<feature type="signal peptide" evidence="3">
    <location>
        <begin position="1"/>
        <end position="16"/>
    </location>
</feature>
<feature type="compositionally biased region" description="Polar residues" evidence="1">
    <location>
        <begin position="313"/>
        <end position="328"/>
    </location>
</feature>
<dbReference type="AlphaFoldDB" id="A0A5J4WJW4"/>
<comment type="caution">
    <text evidence="4">The sequence shown here is derived from an EMBL/GenBank/DDBJ whole genome shotgun (WGS) entry which is preliminary data.</text>
</comment>
<dbReference type="Proteomes" id="UP000324800">
    <property type="component" value="Unassembled WGS sequence"/>
</dbReference>
<feature type="region of interest" description="Disordered" evidence="1">
    <location>
        <begin position="446"/>
        <end position="470"/>
    </location>
</feature>
<proteinExistence type="predicted"/>
<feature type="region of interest" description="Disordered" evidence="1">
    <location>
        <begin position="263"/>
        <end position="354"/>
    </location>
</feature>
<reference evidence="4 5" key="1">
    <citation type="submission" date="2019-03" db="EMBL/GenBank/DDBJ databases">
        <title>Single cell metagenomics reveals metabolic interactions within the superorganism composed of flagellate Streblomastix strix and complex community of Bacteroidetes bacteria on its surface.</title>
        <authorList>
            <person name="Treitli S.C."/>
            <person name="Kolisko M."/>
            <person name="Husnik F."/>
            <person name="Keeling P."/>
            <person name="Hampl V."/>
        </authorList>
    </citation>
    <scope>NUCLEOTIDE SEQUENCE [LARGE SCALE GENOMIC DNA]</scope>
    <source>
        <strain evidence="4">ST1C</strain>
    </source>
</reference>
<keyword evidence="2" id="KW-0812">Transmembrane</keyword>
<gene>
    <name evidence="4" type="ORF">EZS28_009671</name>
</gene>
<accession>A0A5J4WJW4</accession>
<evidence type="ECO:0000256" key="3">
    <source>
        <dbReference type="SAM" id="SignalP"/>
    </source>
</evidence>
<feature type="transmembrane region" description="Helical" evidence="2">
    <location>
        <begin position="184"/>
        <end position="210"/>
    </location>
</feature>
<keyword evidence="3" id="KW-0732">Signal</keyword>
<feature type="compositionally biased region" description="Polar residues" evidence="1">
    <location>
        <begin position="335"/>
        <end position="353"/>
    </location>
</feature>
<keyword evidence="2" id="KW-0472">Membrane</keyword>
<sequence length="470" mass="53068">MKIFNTILLLVAITWCSPFPHCHWVTSEDVWKQKVFSCAVTSPRSLDDEPFRFKLSMYIESTRGIFKDRFRYKIVGGNGVGGLRSPNRWVTRPPAVAEWFTCKRVLIKTNPEKPESPSIEGAYCPIAAYIQNRNFLANAKLGMMFHIDDHDVRYEIPPPELFNLTEAQKHQVHRPSPTSRAFKLVTSILLGILVVSSVIVIGGIFIARVLSKFFVDQKKKKKSLRTDRQRIAASLRKAERIRQKKRELGLPANQDLDKKLLDELSSSSGDDESGEEEEDDDDDRDESNAGFVSDKNLLLSRMGDARRPRLYQSGPTKGIRSNQLTSAPKTRIGATKQSIRPSTSDSKATSSITIHKPVMVGQSVTSAPTASRQRIIGVTQSNQQSSQIDKVGNDKDITYDQVERDMESRMLKRLEEEEERKRILWGTKPGQAVNTNQYTTNNADIIRPRNVKPGPDQAPLIVEDESSEEQ</sequence>
<evidence type="ECO:0000256" key="1">
    <source>
        <dbReference type="SAM" id="MobiDB-lite"/>
    </source>
</evidence>
<dbReference type="OrthoDB" id="10601997at2759"/>
<evidence type="ECO:0000313" key="5">
    <source>
        <dbReference type="Proteomes" id="UP000324800"/>
    </source>
</evidence>
<dbReference type="EMBL" id="SNRW01001845">
    <property type="protein sequence ID" value="KAA6394802.1"/>
    <property type="molecule type" value="Genomic_DNA"/>
</dbReference>
<protein>
    <submittedName>
        <fullName evidence="4">Uncharacterized protein</fullName>
    </submittedName>
</protein>
<feature type="compositionally biased region" description="Acidic residues" evidence="1">
    <location>
        <begin position="269"/>
        <end position="285"/>
    </location>
</feature>
<evidence type="ECO:0000313" key="4">
    <source>
        <dbReference type="EMBL" id="KAA6394802.1"/>
    </source>
</evidence>